<keyword evidence="2" id="KW-1185">Reference proteome</keyword>
<proteinExistence type="predicted"/>
<gene>
    <name evidence="1" type="ORF">SMTD_LOCUS21397</name>
</gene>
<reference evidence="1 2" key="1">
    <citation type="submission" date="2018-11" db="EMBL/GenBank/DDBJ databases">
        <authorList>
            <consortium name="Pathogen Informatics"/>
        </authorList>
    </citation>
    <scope>NUCLEOTIDE SEQUENCE [LARGE SCALE GENOMIC DNA]</scope>
    <source>
        <strain>Denwood</strain>
        <strain evidence="2">Zambia</strain>
    </source>
</reference>
<accession>A0A183Q461</accession>
<sequence length="222" mass="26001">MEDVRIRRGADMASDHHLVVTNLKVKLKKNWTNGHTALQRFNTAFLRVLQDLLKKEETTMEENWKGIKEALTSTCQENKSSKLGNQLKSILHTTNNSATKIKSINREVKWSKNTNEFREEFITSDGIQALNTFVNWCHEQRLLKLREQAKVEQLHFDKLKQQLNETEKETVIQMKNVNNNDDIQQHKVVMLLPPLNELERCVVRLGESHVTERRKCCVSYVY</sequence>
<name>A0A183Q461_9TREM</name>
<dbReference type="EMBL" id="UZAL01047190">
    <property type="protein sequence ID" value="VDP84764.1"/>
    <property type="molecule type" value="Genomic_DNA"/>
</dbReference>
<dbReference type="AlphaFoldDB" id="A0A183Q461"/>
<evidence type="ECO:0000313" key="1">
    <source>
        <dbReference type="EMBL" id="VDP84764.1"/>
    </source>
</evidence>
<protein>
    <submittedName>
        <fullName evidence="1">Uncharacterized protein</fullName>
    </submittedName>
</protein>
<evidence type="ECO:0000313" key="2">
    <source>
        <dbReference type="Proteomes" id="UP000269396"/>
    </source>
</evidence>
<dbReference type="Proteomes" id="UP000269396">
    <property type="component" value="Unassembled WGS sequence"/>
</dbReference>
<organism evidence="1 2">
    <name type="scientific">Schistosoma mattheei</name>
    <dbReference type="NCBI Taxonomy" id="31246"/>
    <lineage>
        <taxon>Eukaryota</taxon>
        <taxon>Metazoa</taxon>
        <taxon>Spiralia</taxon>
        <taxon>Lophotrochozoa</taxon>
        <taxon>Platyhelminthes</taxon>
        <taxon>Trematoda</taxon>
        <taxon>Digenea</taxon>
        <taxon>Strigeidida</taxon>
        <taxon>Schistosomatoidea</taxon>
        <taxon>Schistosomatidae</taxon>
        <taxon>Schistosoma</taxon>
    </lineage>
</organism>